<feature type="non-terminal residue" evidence="18">
    <location>
        <position position="419"/>
    </location>
</feature>
<keyword evidence="6 16" id="KW-0106">Calcium</keyword>
<evidence type="ECO:0000256" key="14">
    <source>
        <dbReference type="ARBA" id="ARBA00044335"/>
    </source>
</evidence>
<dbReference type="CDD" id="cd11304">
    <property type="entry name" value="Cadherin_repeat"/>
    <property type="match status" value="3"/>
</dbReference>
<dbReference type="GO" id="GO:0016342">
    <property type="term" value="C:catenin complex"/>
    <property type="evidence" value="ECO:0007669"/>
    <property type="project" value="TreeGrafter"/>
</dbReference>
<dbReference type="InterPro" id="IPR015919">
    <property type="entry name" value="Cadherin-like_sf"/>
</dbReference>
<keyword evidence="9" id="KW-0472">Membrane</keyword>
<keyword evidence="7" id="KW-0130">Cell adhesion</keyword>
<feature type="domain" description="Cadherin" evidence="17">
    <location>
        <begin position="49"/>
        <end position="157"/>
    </location>
</feature>
<evidence type="ECO:0000256" key="5">
    <source>
        <dbReference type="ARBA" id="ARBA00022737"/>
    </source>
</evidence>
<comment type="subcellular location">
    <subcellularLocation>
        <location evidence="1">Cell membrane</location>
        <topology evidence="1">Single-pass type I membrane protein</topology>
    </subcellularLocation>
</comment>
<evidence type="ECO:0000256" key="3">
    <source>
        <dbReference type="ARBA" id="ARBA00022692"/>
    </source>
</evidence>
<dbReference type="GO" id="GO:0007043">
    <property type="term" value="P:cell-cell junction assembly"/>
    <property type="evidence" value="ECO:0007669"/>
    <property type="project" value="TreeGrafter"/>
</dbReference>
<dbReference type="SMART" id="SM00112">
    <property type="entry name" value="CA"/>
    <property type="match status" value="3"/>
</dbReference>
<proteinExistence type="predicted"/>
<dbReference type="Gene3D" id="2.60.40.60">
    <property type="entry name" value="Cadherins"/>
    <property type="match status" value="4"/>
</dbReference>
<organism evidence="18 19">
    <name type="scientific">Oryctes borbonicus</name>
    <dbReference type="NCBI Taxonomy" id="1629725"/>
    <lineage>
        <taxon>Eukaryota</taxon>
        <taxon>Metazoa</taxon>
        <taxon>Ecdysozoa</taxon>
        <taxon>Arthropoda</taxon>
        <taxon>Hexapoda</taxon>
        <taxon>Insecta</taxon>
        <taxon>Pterygota</taxon>
        <taxon>Neoptera</taxon>
        <taxon>Endopterygota</taxon>
        <taxon>Coleoptera</taxon>
        <taxon>Polyphaga</taxon>
        <taxon>Scarabaeiformia</taxon>
        <taxon>Scarabaeidae</taxon>
        <taxon>Dynastinae</taxon>
        <taxon>Oryctes</taxon>
    </lineage>
</organism>
<dbReference type="PRINTS" id="PR00205">
    <property type="entry name" value="CADHERIN"/>
</dbReference>
<dbReference type="InterPro" id="IPR002126">
    <property type="entry name" value="Cadherin-like_dom"/>
</dbReference>
<evidence type="ECO:0000256" key="9">
    <source>
        <dbReference type="ARBA" id="ARBA00023136"/>
    </source>
</evidence>
<dbReference type="InterPro" id="IPR039808">
    <property type="entry name" value="Cadherin"/>
</dbReference>
<dbReference type="SMR" id="A0A0T6ATA2"/>
<keyword evidence="3" id="KW-0812">Transmembrane</keyword>
<feature type="non-terminal residue" evidence="18">
    <location>
        <position position="1"/>
    </location>
</feature>
<keyword evidence="5" id="KW-0677">Repeat</keyword>
<dbReference type="EMBL" id="LJIG01022869">
    <property type="protein sequence ID" value="KRT78306.1"/>
    <property type="molecule type" value="Genomic_DNA"/>
</dbReference>
<evidence type="ECO:0000256" key="1">
    <source>
        <dbReference type="ARBA" id="ARBA00004251"/>
    </source>
</evidence>
<comment type="caution">
    <text evidence="18">The sequence shown here is derived from an EMBL/GenBank/DDBJ whole genome shotgun (WGS) entry which is preliminary data.</text>
</comment>
<dbReference type="SUPFAM" id="SSF49313">
    <property type="entry name" value="Cadherin-like"/>
    <property type="match status" value="3"/>
</dbReference>
<dbReference type="GO" id="GO:0005509">
    <property type="term" value="F:calcium ion binding"/>
    <property type="evidence" value="ECO:0007669"/>
    <property type="project" value="UniProtKB-UniRule"/>
</dbReference>
<dbReference type="GO" id="GO:0007156">
    <property type="term" value="P:homophilic cell adhesion via plasma membrane adhesion molecules"/>
    <property type="evidence" value="ECO:0007669"/>
    <property type="project" value="InterPro"/>
</dbReference>
<keyword evidence="2" id="KW-1003">Cell membrane</keyword>
<dbReference type="GO" id="GO:0044331">
    <property type="term" value="P:cell-cell adhesion mediated by cadherin"/>
    <property type="evidence" value="ECO:0007669"/>
    <property type="project" value="TreeGrafter"/>
</dbReference>
<dbReference type="GO" id="GO:0005912">
    <property type="term" value="C:adherens junction"/>
    <property type="evidence" value="ECO:0007669"/>
    <property type="project" value="TreeGrafter"/>
</dbReference>
<feature type="domain" description="Cadherin" evidence="17">
    <location>
        <begin position="275"/>
        <end position="385"/>
    </location>
</feature>
<evidence type="ECO:0000256" key="15">
    <source>
        <dbReference type="ARBA" id="ARBA00059331"/>
    </source>
</evidence>
<dbReference type="FunFam" id="2.60.40.60:FF:000168">
    <property type="entry name" value="Cadherin-related family member 2"/>
    <property type="match status" value="1"/>
</dbReference>
<dbReference type="GO" id="GO:0016477">
    <property type="term" value="P:cell migration"/>
    <property type="evidence" value="ECO:0007669"/>
    <property type="project" value="TreeGrafter"/>
</dbReference>
<evidence type="ECO:0000313" key="19">
    <source>
        <dbReference type="Proteomes" id="UP000051574"/>
    </source>
</evidence>
<evidence type="ECO:0000256" key="11">
    <source>
        <dbReference type="ARBA" id="ARBA00023180"/>
    </source>
</evidence>
<dbReference type="FunFam" id="2.60.40.60:FF:000118">
    <property type="entry name" value="protocadherin Fat 4"/>
    <property type="match status" value="1"/>
</dbReference>
<keyword evidence="11" id="KW-0325">Glycoprotein</keyword>
<dbReference type="PROSITE" id="PS50268">
    <property type="entry name" value="CADHERIN_2"/>
    <property type="match status" value="4"/>
</dbReference>
<keyword evidence="4" id="KW-0732">Signal</keyword>
<gene>
    <name evidence="18" type="ORF">AMK59_8689</name>
</gene>
<evidence type="ECO:0000256" key="2">
    <source>
        <dbReference type="ARBA" id="ARBA00022475"/>
    </source>
</evidence>
<evidence type="ECO:0000256" key="10">
    <source>
        <dbReference type="ARBA" id="ARBA00023170"/>
    </source>
</evidence>
<dbReference type="GO" id="GO:0008013">
    <property type="term" value="F:beta-catenin binding"/>
    <property type="evidence" value="ECO:0007669"/>
    <property type="project" value="TreeGrafter"/>
</dbReference>
<evidence type="ECO:0000256" key="6">
    <source>
        <dbReference type="ARBA" id="ARBA00022837"/>
    </source>
</evidence>
<evidence type="ECO:0000256" key="8">
    <source>
        <dbReference type="ARBA" id="ARBA00022989"/>
    </source>
</evidence>
<dbReference type="InterPro" id="IPR020894">
    <property type="entry name" value="Cadherin_CS"/>
</dbReference>
<dbReference type="GO" id="GO:0045296">
    <property type="term" value="F:cadherin binding"/>
    <property type="evidence" value="ECO:0007669"/>
    <property type="project" value="TreeGrafter"/>
</dbReference>
<name>A0A0T6ATA2_9SCAR</name>
<evidence type="ECO:0000256" key="12">
    <source>
        <dbReference type="ARBA" id="ARBA00044073"/>
    </source>
</evidence>
<feature type="domain" description="Cadherin" evidence="17">
    <location>
        <begin position="158"/>
        <end position="274"/>
    </location>
</feature>
<evidence type="ECO:0000256" key="13">
    <source>
        <dbReference type="ARBA" id="ARBA00044253"/>
    </source>
</evidence>
<dbReference type="FunFam" id="2.60.40.60:FF:000098">
    <property type="entry name" value="cadherin-23 isoform X1"/>
    <property type="match status" value="1"/>
</dbReference>
<dbReference type="PANTHER" id="PTHR24027:SF413">
    <property type="entry name" value="CADHERIN RELATED FAMILY MEMBER 1"/>
    <property type="match status" value="1"/>
</dbReference>
<dbReference type="OrthoDB" id="6510378at2759"/>
<dbReference type="Pfam" id="PF00028">
    <property type="entry name" value="Cadherin"/>
    <property type="match status" value="2"/>
</dbReference>
<dbReference type="AlphaFoldDB" id="A0A0T6ATA2"/>
<dbReference type="GO" id="GO:0016339">
    <property type="term" value="P:calcium-dependent cell-cell adhesion via plasma membrane cell adhesion molecules"/>
    <property type="evidence" value="ECO:0007669"/>
    <property type="project" value="TreeGrafter"/>
</dbReference>
<keyword evidence="10" id="KW-0675">Receptor</keyword>
<feature type="domain" description="Cadherin" evidence="17">
    <location>
        <begin position="1"/>
        <end position="42"/>
    </location>
</feature>
<reference evidence="18 19" key="1">
    <citation type="submission" date="2015-09" db="EMBL/GenBank/DDBJ databases">
        <title>Draft genome of the scarab beetle Oryctes borbonicus.</title>
        <authorList>
            <person name="Meyer J.M."/>
            <person name="Markov G.V."/>
            <person name="Baskaran P."/>
            <person name="Herrmann M."/>
            <person name="Sommer R.J."/>
            <person name="Roedelsperger C."/>
        </authorList>
    </citation>
    <scope>NUCLEOTIDE SEQUENCE [LARGE SCALE GENOMIC DNA]</scope>
    <source>
        <strain evidence="18">OB123</strain>
        <tissue evidence="18">Whole animal</tissue>
    </source>
</reference>
<dbReference type="Proteomes" id="UP000051574">
    <property type="component" value="Unassembled WGS sequence"/>
</dbReference>
<evidence type="ECO:0000256" key="4">
    <source>
        <dbReference type="ARBA" id="ARBA00022729"/>
    </source>
</evidence>
<evidence type="ECO:0000259" key="17">
    <source>
        <dbReference type="PROSITE" id="PS50268"/>
    </source>
</evidence>
<dbReference type="GO" id="GO:0000902">
    <property type="term" value="P:cell morphogenesis"/>
    <property type="evidence" value="ECO:0007669"/>
    <property type="project" value="TreeGrafter"/>
</dbReference>
<keyword evidence="19" id="KW-1185">Reference proteome</keyword>
<dbReference type="GO" id="GO:0034332">
    <property type="term" value="P:adherens junction organization"/>
    <property type="evidence" value="ECO:0007669"/>
    <property type="project" value="TreeGrafter"/>
</dbReference>
<accession>A0A0T6ATA2</accession>
<comment type="function">
    <text evidence="15">Cadherins are calcium-dependent cell adhesion proteins. They preferentially interact with themselves in a homophilic manner in connecting cells.</text>
</comment>
<evidence type="ECO:0000256" key="7">
    <source>
        <dbReference type="ARBA" id="ARBA00022889"/>
    </source>
</evidence>
<dbReference type="PANTHER" id="PTHR24027">
    <property type="entry name" value="CADHERIN-23"/>
    <property type="match status" value="1"/>
</dbReference>
<sequence>EKQTLHQLKILAMDRAKQGRINTGTAAILIKVEDVEDQPPEFVRVQPVVRIAEDAPIGTQIMQVKAIDGDRGINNPISYSISTNSILNEPSSFGIENSSGVIATKRLLDREAISASSAAYILQITATEIGSSIFPAPSSQTEVTIMITDVNDETPTFRSKNYECEIAENAAVNTPVTFLARSIPEVFDHDQGNNGTFNLFLKGAEDMLEITPVQAINEATFLIRVKNSSKLDYEQIRSMNFSIIAKEVVILKPKYSEAQVRLHILDRNDNFPEFIKNVYDVWIPENCQVGTTVAWVQALDDDSGNFGTKGIRYTNLSGGSEHLLYLHPITGVITVKAAGGPNWDRELVQRHYLTVEARDDLGQGNRNTVQLILNIEDVNDNPPIFLQKFYEARLVENNADFESPLRVEARDADLNGNKF</sequence>
<evidence type="ECO:0000256" key="16">
    <source>
        <dbReference type="PROSITE-ProRule" id="PRU00043"/>
    </source>
</evidence>
<protein>
    <recommendedName>
        <fullName evidence="12">Cadherin-related family member 1</fullName>
    </recommendedName>
    <alternativeName>
        <fullName evidence="13">Photoreceptor cadherin</fullName>
    </alternativeName>
    <alternativeName>
        <fullName evidence="14">Protocadherin-21</fullName>
    </alternativeName>
</protein>
<dbReference type="PROSITE" id="PS00232">
    <property type="entry name" value="CADHERIN_1"/>
    <property type="match status" value="2"/>
</dbReference>
<evidence type="ECO:0000313" key="18">
    <source>
        <dbReference type="EMBL" id="KRT78306.1"/>
    </source>
</evidence>
<keyword evidence="8" id="KW-1133">Transmembrane helix</keyword>